<comment type="caution">
    <text evidence="9">The sequence shown here is derived from an EMBL/GenBank/DDBJ whole genome shotgun (WGS) entry which is preliminary data.</text>
</comment>
<evidence type="ECO:0000256" key="4">
    <source>
        <dbReference type="ARBA" id="ARBA00022729"/>
    </source>
</evidence>
<keyword evidence="4" id="KW-0732">Signal</keyword>
<dbReference type="Proteomes" id="UP000018951">
    <property type="component" value="Unassembled WGS sequence"/>
</dbReference>
<feature type="transmembrane region" description="Helical" evidence="8">
    <location>
        <begin position="738"/>
        <end position="759"/>
    </location>
</feature>
<feature type="transmembrane region" description="Helical" evidence="8">
    <location>
        <begin position="358"/>
        <end position="378"/>
    </location>
</feature>
<name>W2V113_9RICK</name>
<feature type="transmembrane region" description="Helical" evidence="8">
    <location>
        <begin position="55"/>
        <end position="75"/>
    </location>
</feature>
<evidence type="ECO:0000256" key="5">
    <source>
        <dbReference type="ARBA" id="ARBA00022989"/>
    </source>
</evidence>
<evidence type="ECO:0000256" key="1">
    <source>
        <dbReference type="ARBA" id="ARBA00004651"/>
    </source>
</evidence>
<feature type="region of interest" description="Disordered" evidence="7">
    <location>
        <begin position="816"/>
        <end position="855"/>
    </location>
</feature>
<dbReference type="AlphaFoldDB" id="W2V113"/>
<sequence length="855" mass="94552">MKKYILISLLSIIFIQVDFMFQNYFFEDNSAYIANAADDIARSDMATNPVCGEAVAVQTVLVGLKLLVTTAIWMFQTGKWYVIAPAITLFVAAQVGVISCLYSFVRHPVYRDNEGGYLTCKDPVFIDTDDPYNPQQATCPSKQFNTDNKYNWQLNNAPHSEYIEVCNRLPIGGLRLPNPCSDESEYRKKCDSSGFLYCREYDHHKDAIEAKCFMGGPLVCVTLAPGENTWIHGMNFSAYDRGQDICVKLYYLPPFPVIGCHKKPPPPPKPMCANSIAIVDDVTGKVEAYDNSGCYSCYISSACHGSNMLYLHAKDPMSSIVIACVKETLDNLITGGNCLDPKTGERRKGVLEILNDRLLNITMLFITISVVLFGYKVLMQGTKGPSDVTVFIIKIVFVSFLTYSNVLPKMYNDIISLSSAISKIFIDNSGHGSAIWGRTLCTFGGENSNYNRPHLKAGVIMDSDESAIYSAILTDTTLSSIGDVQSNATVIASNAGVTEADVLAFTSNIFFKDYSYLAIWDTIDCKLGYYFGESMIPEAVVAGGLAKVGAVFLGTVGKVIILFGAFLFSGFIIPAVCMVVLSIFTIIFIITLIYMYILSLLVLLVLVIFAPLFIPMMLITVTKGYFDAWLKQIIAYSLQFIIFFAYMGLTFSVVDTMAFGDMEMVEIPTTLENTFYTNGQKQVVNRTYYSYQFKSYDDCAKEENKHALTCMMNYYGFSSGNFFLFDVIISFFNPDAGTVYSLTDLIISAMGMMLVMIIFSDFLQILGNIAAELSGSFRANIYSSVAKSPLFPRAVSAVQSVYGGTSAVADKAGHALRAGSRKATGYAKEKSKDKTREGIKSQQEVSRSMRGRDDD</sequence>
<dbReference type="STRING" id="1401685.P857_955"/>
<organism evidence="9 10">
    <name type="scientific">Candidatus Xenolissoclinum pacificiensis L6</name>
    <dbReference type="NCBI Taxonomy" id="1401685"/>
    <lineage>
        <taxon>Bacteria</taxon>
        <taxon>Pseudomonadati</taxon>
        <taxon>Pseudomonadota</taxon>
        <taxon>Alphaproteobacteria</taxon>
        <taxon>Rickettsiales</taxon>
        <taxon>Anaplasmataceae</taxon>
        <taxon>Candidatus Xenolissoclinum</taxon>
    </lineage>
</organism>
<evidence type="ECO:0000256" key="8">
    <source>
        <dbReference type="SAM" id="Phobius"/>
    </source>
</evidence>
<proteinExistence type="inferred from homology"/>
<evidence type="ECO:0000256" key="2">
    <source>
        <dbReference type="ARBA" id="ARBA00007802"/>
    </source>
</evidence>
<evidence type="ECO:0000313" key="10">
    <source>
        <dbReference type="Proteomes" id="UP000018951"/>
    </source>
</evidence>
<feature type="transmembrane region" description="Helical" evidence="8">
    <location>
        <begin position="81"/>
        <end position="105"/>
    </location>
</feature>
<keyword evidence="5 8" id="KW-1133">Transmembrane helix</keyword>
<evidence type="ECO:0000256" key="6">
    <source>
        <dbReference type="ARBA" id="ARBA00023136"/>
    </source>
</evidence>
<keyword evidence="10" id="KW-1185">Reference proteome</keyword>
<gene>
    <name evidence="9" type="ORF">P857_955</name>
</gene>
<accession>W2V113</accession>
<comment type="similarity">
    <text evidence="2">Belongs to the TrbL/VirB6 family.</text>
</comment>
<evidence type="ECO:0000256" key="3">
    <source>
        <dbReference type="ARBA" id="ARBA00022692"/>
    </source>
</evidence>
<dbReference type="GO" id="GO:0005886">
    <property type="term" value="C:plasma membrane"/>
    <property type="evidence" value="ECO:0007669"/>
    <property type="project" value="UniProtKB-SubCell"/>
</dbReference>
<dbReference type="InterPro" id="IPR007688">
    <property type="entry name" value="Conjugal_tfr_TrbL/VirB6"/>
</dbReference>
<feature type="transmembrane region" description="Helical" evidence="8">
    <location>
        <begin position="390"/>
        <end position="407"/>
    </location>
</feature>
<keyword evidence="6 8" id="KW-0472">Membrane</keyword>
<feature type="transmembrane region" description="Helical" evidence="8">
    <location>
        <begin position="545"/>
        <end position="566"/>
    </location>
</feature>
<evidence type="ECO:0000256" key="7">
    <source>
        <dbReference type="SAM" id="MobiDB-lite"/>
    </source>
</evidence>
<keyword evidence="3 8" id="KW-0812">Transmembrane</keyword>
<comment type="subcellular location">
    <subcellularLocation>
        <location evidence="1">Cell membrane</location>
        <topology evidence="1">Multi-pass membrane protein</topology>
    </subcellularLocation>
</comment>
<dbReference type="Pfam" id="PF04610">
    <property type="entry name" value="TrbL"/>
    <property type="match status" value="1"/>
</dbReference>
<dbReference type="GO" id="GO:0030255">
    <property type="term" value="P:protein secretion by the type IV secretion system"/>
    <property type="evidence" value="ECO:0007669"/>
    <property type="project" value="InterPro"/>
</dbReference>
<feature type="transmembrane region" description="Helical" evidence="8">
    <location>
        <begin position="572"/>
        <end position="594"/>
    </location>
</feature>
<feature type="transmembrane region" description="Helical" evidence="8">
    <location>
        <begin position="6"/>
        <end position="26"/>
    </location>
</feature>
<reference evidence="9 10" key="1">
    <citation type="journal article" date="2013" name="PLoS ONE">
        <title>Bacterial endosymbiosis in a chordate host: long-term co-evolution and conservation of secondary metabolism.</title>
        <authorList>
            <person name="Kwan J.C."/>
            <person name="Schmidt E.W."/>
        </authorList>
    </citation>
    <scope>NUCLEOTIDE SEQUENCE [LARGE SCALE GENOMIC DNA]</scope>
    <source>
        <strain evidence="10">L6</strain>
    </source>
</reference>
<dbReference type="EMBL" id="AXCJ01000001">
    <property type="protein sequence ID" value="ETO91780.1"/>
    <property type="molecule type" value="Genomic_DNA"/>
</dbReference>
<feature type="compositionally biased region" description="Basic and acidic residues" evidence="7">
    <location>
        <begin position="827"/>
        <end position="839"/>
    </location>
</feature>
<evidence type="ECO:0000313" key="9">
    <source>
        <dbReference type="EMBL" id="ETO91780.1"/>
    </source>
</evidence>
<feature type="transmembrane region" description="Helical" evidence="8">
    <location>
        <begin position="633"/>
        <end position="654"/>
    </location>
</feature>
<feature type="transmembrane region" description="Helical" evidence="8">
    <location>
        <begin position="714"/>
        <end position="732"/>
    </location>
</feature>
<feature type="transmembrane region" description="Helical" evidence="8">
    <location>
        <begin position="601"/>
        <end position="621"/>
    </location>
</feature>
<protein>
    <submittedName>
        <fullName evidence="9">Type IV secretion system VirB6 domain protein</fullName>
    </submittedName>
</protein>